<evidence type="ECO:0000313" key="1">
    <source>
        <dbReference type="EMBL" id="SCC09823.1"/>
    </source>
</evidence>
<dbReference type="Proteomes" id="UP000198975">
    <property type="component" value="Unassembled WGS sequence"/>
</dbReference>
<sequence length="151" mass="16685">MGKTIFFIGDDHDTDGWITTGWESVSKSIGKAPFVLLLEVPFDAKNGITAEDLDTILEDKPDGKDATTLNAVWHDSYKAYGFDAAGGPTSKKRQDGQAENINFFVNSSSQTKSQTYFVVIVGDYHLQPDGWTPLQQYDYGHDVKTVYAPTP</sequence>
<protein>
    <submittedName>
        <fullName evidence="1">Uncharacterized protein</fullName>
    </submittedName>
</protein>
<dbReference type="RefSeq" id="WP_088237535.1">
    <property type="nucleotide sequence ID" value="NZ_FMAY01000005.1"/>
</dbReference>
<proteinExistence type="predicted"/>
<name>A0A1C4BST0_9ENTR</name>
<reference evidence="2" key="1">
    <citation type="submission" date="2016-08" db="EMBL/GenBank/DDBJ databases">
        <authorList>
            <person name="Varghese N."/>
            <person name="Submissions Spin"/>
        </authorList>
    </citation>
    <scope>NUCLEOTIDE SEQUENCE [LARGE SCALE GENOMIC DNA]</scope>
    <source>
        <strain evidence="2">REICA_082</strain>
    </source>
</reference>
<dbReference type="AlphaFoldDB" id="A0A1C4BST0"/>
<evidence type="ECO:0000313" key="2">
    <source>
        <dbReference type="Proteomes" id="UP000198975"/>
    </source>
</evidence>
<organism evidence="1 2">
    <name type="scientific">Kosakonia oryzendophytica</name>
    <dbReference type="NCBI Taxonomy" id="1005665"/>
    <lineage>
        <taxon>Bacteria</taxon>
        <taxon>Pseudomonadati</taxon>
        <taxon>Pseudomonadota</taxon>
        <taxon>Gammaproteobacteria</taxon>
        <taxon>Enterobacterales</taxon>
        <taxon>Enterobacteriaceae</taxon>
        <taxon>Kosakonia</taxon>
    </lineage>
</organism>
<gene>
    <name evidence="1" type="ORF">GA0061071_105300</name>
</gene>
<dbReference type="EMBL" id="FMAY01000005">
    <property type="protein sequence ID" value="SCC09823.1"/>
    <property type="molecule type" value="Genomic_DNA"/>
</dbReference>
<accession>A0A1C4BST0</accession>
<keyword evidence="2" id="KW-1185">Reference proteome</keyword>